<sequence length="84" mass="9879">MKKYWFRPRRLGYGFAPISWEGWLATLVLIILLLLSAYTNGIWEEGVSSKGGIRFLLDVVIFTCLFTALYKDKVDGSLRWRFWK</sequence>
<evidence type="ECO:0000256" key="1">
    <source>
        <dbReference type="SAM" id="Phobius"/>
    </source>
</evidence>
<keyword evidence="1" id="KW-1133">Transmembrane helix</keyword>
<feature type="transmembrane region" description="Helical" evidence="1">
    <location>
        <begin position="20"/>
        <end position="39"/>
    </location>
</feature>
<evidence type="ECO:0000313" key="2">
    <source>
        <dbReference type="EMBL" id="HCQ40719.1"/>
    </source>
</evidence>
<protein>
    <submittedName>
        <fullName evidence="2">Uncharacterized protein</fullName>
    </submittedName>
</protein>
<evidence type="ECO:0000313" key="3">
    <source>
        <dbReference type="Proteomes" id="UP000262056"/>
    </source>
</evidence>
<feature type="transmembrane region" description="Helical" evidence="1">
    <location>
        <begin position="51"/>
        <end position="70"/>
    </location>
</feature>
<organism evidence="2 3">
    <name type="scientific">candidate division WWE3 bacterium</name>
    <dbReference type="NCBI Taxonomy" id="2053526"/>
    <lineage>
        <taxon>Bacteria</taxon>
        <taxon>Katanobacteria</taxon>
    </lineage>
</organism>
<dbReference type="AlphaFoldDB" id="A0A656PMU1"/>
<keyword evidence="1" id="KW-0812">Transmembrane</keyword>
<accession>A0A656PMU1</accession>
<comment type="caution">
    <text evidence="2">The sequence shown here is derived from an EMBL/GenBank/DDBJ whole genome shotgun (WGS) entry which is preliminary data.</text>
</comment>
<proteinExistence type="predicted"/>
<dbReference type="EMBL" id="DQFB01000004">
    <property type="protein sequence ID" value="HCQ40719.1"/>
    <property type="molecule type" value="Genomic_DNA"/>
</dbReference>
<keyword evidence="1" id="KW-0472">Membrane</keyword>
<name>A0A656PMU1_UNCKA</name>
<gene>
    <name evidence="2" type="ORF">DIU24_03365</name>
</gene>
<reference evidence="2 3" key="1">
    <citation type="journal article" date="2018" name="Nat. Biotechnol.">
        <title>A standardized bacterial taxonomy based on genome phylogeny substantially revises the tree of life.</title>
        <authorList>
            <person name="Parks D.H."/>
            <person name="Chuvochina M."/>
            <person name="Waite D.W."/>
            <person name="Rinke C."/>
            <person name="Skarshewski A."/>
            <person name="Chaumeil P.A."/>
            <person name="Hugenholtz P."/>
        </authorList>
    </citation>
    <scope>NUCLEOTIDE SEQUENCE [LARGE SCALE GENOMIC DNA]</scope>
    <source>
        <strain evidence="2">UBA12021</strain>
    </source>
</reference>
<dbReference type="Proteomes" id="UP000262056">
    <property type="component" value="Unassembled WGS sequence"/>
</dbReference>